<organism evidence="6 7">
    <name type="scientific">Microcella alkaliphila</name>
    <dbReference type="NCBI Taxonomy" id="279828"/>
    <lineage>
        <taxon>Bacteria</taxon>
        <taxon>Bacillati</taxon>
        <taxon>Actinomycetota</taxon>
        <taxon>Actinomycetes</taxon>
        <taxon>Micrococcales</taxon>
        <taxon>Microbacteriaceae</taxon>
        <taxon>Microcella</taxon>
    </lineage>
</organism>
<feature type="domain" description="HipA-like C-terminal" evidence="4">
    <location>
        <begin position="149"/>
        <end position="374"/>
    </location>
</feature>
<protein>
    <recommendedName>
        <fullName evidence="8">Serine/threonine-protein kinase HipA</fullName>
    </recommendedName>
</protein>
<evidence type="ECO:0000313" key="7">
    <source>
        <dbReference type="Proteomes" id="UP000218965"/>
    </source>
</evidence>
<dbReference type="GO" id="GO:0004674">
    <property type="term" value="F:protein serine/threonine kinase activity"/>
    <property type="evidence" value="ECO:0007669"/>
    <property type="project" value="TreeGrafter"/>
</dbReference>
<evidence type="ECO:0000313" key="6">
    <source>
        <dbReference type="EMBL" id="BAU33159.1"/>
    </source>
</evidence>
<dbReference type="AlphaFoldDB" id="A0A0U4WZQ0"/>
<sequence length="414" mass="44826">MRRLAVELYGTRVGWLEGVDPRTADFRADPGAIETFGLASTMVSESLPLVPRPPARRAARRVNVFVELLPEGDNRAALAAMAGLRVDDSIGLLARFGRDVAGALQLWDVDDPTEPRHPSLEPVSETEIARILDDVRRAPLGNLRDLGKTSLAGVQQKIVLVRQGVRWFRPIGGYASTHIVKVAAPATPTMLADEWLGHELARRVGLATHSADLVDIAGVPALVVERFDRHAAAPDGRLHQEDMNQALGASGNEKYQRFGGIVTLDRIDQLIQRRLGPDARVALIRRVALTVAMGDLDAHAKNMGVMHFPDGGASLAPSYDTVPLAHQRNDGEVALAVAGEYRHAAITLDMIVEQFGGTDVVRAEVVQTVERVRDAVRVLGDDDRRHPAVVPDIVQFSENLLAGRPAGLSAARGR</sequence>
<comment type="similarity">
    <text evidence="1">Belongs to the HipA Ser/Thr kinase family.</text>
</comment>
<dbReference type="InterPro" id="IPR017508">
    <property type="entry name" value="HipA_N1"/>
</dbReference>
<evidence type="ECO:0008006" key="8">
    <source>
        <dbReference type="Google" id="ProtNLM"/>
    </source>
</evidence>
<dbReference type="EMBL" id="AP017315">
    <property type="protein sequence ID" value="BAU33159.1"/>
    <property type="molecule type" value="Genomic_DNA"/>
</dbReference>
<name>A0A0U4WZQ0_9MICO</name>
<proteinExistence type="inferred from homology"/>
<dbReference type="InterPro" id="IPR052028">
    <property type="entry name" value="HipA_Ser/Thr_kinase"/>
</dbReference>
<evidence type="ECO:0000259" key="5">
    <source>
        <dbReference type="Pfam" id="PF13657"/>
    </source>
</evidence>
<dbReference type="KEGG" id="malk:MalAC0309_2317"/>
<dbReference type="PANTHER" id="PTHR37419">
    <property type="entry name" value="SERINE/THREONINE-PROTEIN KINASE TOXIN HIPA"/>
    <property type="match status" value="1"/>
</dbReference>
<dbReference type="GO" id="GO:0005829">
    <property type="term" value="C:cytosol"/>
    <property type="evidence" value="ECO:0007669"/>
    <property type="project" value="TreeGrafter"/>
</dbReference>
<evidence type="ECO:0000256" key="2">
    <source>
        <dbReference type="ARBA" id="ARBA00022679"/>
    </source>
</evidence>
<dbReference type="Proteomes" id="UP000218965">
    <property type="component" value="Chromosome"/>
</dbReference>
<dbReference type="InterPro" id="IPR012893">
    <property type="entry name" value="HipA-like_C"/>
</dbReference>
<reference evidence="7" key="1">
    <citation type="submission" date="2015-12" db="EMBL/GenBank/DDBJ databases">
        <authorList>
            <person name="Shamseldin A."/>
            <person name="Moawad H."/>
            <person name="Abd El-Rahim W.M."/>
            <person name="Sadowsky M.J."/>
        </authorList>
    </citation>
    <scope>NUCLEOTIDE SEQUENCE [LARGE SCALE GENOMIC DNA]</scope>
    <source>
        <strain evidence="7">JAM AC0309</strain>
    </source>
</reference>
<keyword evidence="2" id="KW-0808">Transferase</keyword>
<dbReference type="NCBIfam" id="TIGR03071">
    <property type="entry name" value="couple_hipA"/>
    <property type="match status" value="1"/>
</dbReference>
<reference evidence="6 7" key="2">
    <citation type="submission" date="2016-01" db="EMBL/GenBank/DDBJ databases">
        <title>Microcella alkaliphila JAM AC0309 whole genome shotgun sequence.</title>
        <authorList>
            <person name="Kurata A."/>
            <person name="Hirose Y."/>
            <person name="Kishimoto N."/>
            <person name="Kobayashi T."/>
        </authorList>
    </citation>
    <scope>NUCLEOTIDE SEQUENCE [LARGE SCALE GENOMIC DNA]</scope>
    <source>
        <strain evidence="6 7">JAM AC0309</strain>
    </source>
</reference>
<accession>A0A0U4WZQ0</accession>
<evidence type="ECO:0000259" key="4">
    <source>
        <dbReference type="Pfam" id="PF07804"/>
    </source>
</evidence>
<keyword evidence="3" id="KW-0418">Kinase</keyword>
<dbReference type="PANTHER" id="PTHR37419:SF1">
    <property type="entry name" value="SERINE_THREONINE-PROTEIN KINASE TOXIN HIPA"/>
    <property type="match status" value="1"/>
</dbReference>
<dbReference type="Pfam" id="PF07804">
    <property type="entry name" value="HipA_C"/>
    <property type="match status" value="1"/>
</dbReference>
<evidence type="ECO:0000256" key="3">
    <source>
        <dbReference type="ARBA" id="ARBA00022777"/>
    </source>
</evidence>
<dbReference type="RefSeq" id="WP_096422817.1">
    <property type="nucleotide sequence ID" value="NZ_AP017315.1"/>
</dbReference>
<dbReference type="OrthoDB" id="3182374at2"/>
<dbReference type="Pfam" id="PF13657">
    <property type="entry name" value="Couple_hipA"/>
    <property type="match status" value="1"/>
</dbReference>
<feature type="domain" description="HipA N-terminal subdomain 1" evidence="5">
    <location>
        <begin position="4"/>
        <end position="106"/>
    </location>
</feature>
<gene>
    <name evidence="6" type="ORF">MalAC0309_2317</name>
</gene>
<evidence type="ECO:0000256" key="1">
    <source>
        <dbReference type="ARBA" id="ARBA00010164"/>
    </source>
</evidence>